<keyword evidence="1" id="KW-1133">Transmembrane helix</keyword>
<keyword evidence="1" id="KW-0472">Membrane</keyword>
<organism evidence="2 3">
    <name type="scientific">Lophium mytilinum</name>
    <dbReference type="NCBI Taxonomy" id="390894"/>
    <lineage>
        <taxon>Eukaryota</taxon>
        <taxon>Fungi</taxon>
        <taxon>Dikarya</taxon>
        <taxon>Ascomycota</taxon>
        <taxon>Pezizomycotina</taxon>
        <taxon>Dothideomycetes</taxon>
        <taxon>Pleosporomycetidae</taxon>
        <taxon>Mytilinidiales</taxon>
        <taxon>Mytilinidiaceae</taxon>
        <taxon>Lophium</taxon>
    </lineage>
</organism>
<dbReference type="Proteomes" id="UP000799750">
    <property type="component" value="Unassembled WGS sequence"/>
</dbReference>
<keyword evidence="3" id="KW-1185">Reference proteome</keyword>
<protein>
    <submittedName>
        <fullName evidence="2">Uncharacterized protein</fullName>
    </submittedName>
</protein>
<evidence type="ECO:0000313" key="3">
    <source>
        <dbReference type="Proteomes" id="UP000799750"/>
    </source>
</evidence>
<name>A0A6A6QTL8_9PEZI</name>
<proteinExistence type="predicted"/>
<reference evidence="2" key="1">
    <citation type="journal article" date="2020" name="Stud. Mycol.">
        <title>101 Dothideomycetes genomes: a test case for predicting lifestyles and emergence of pathogens.</title>
        <authorList>
            <person name="Haridas S."/>
            <person name="Albert R."/>
            <person name="Binder M."/>
            <person name="Bloem J."/>
            <person name="Labutti K."/>
            <person name="Salamov A."/>
            <person name="Andreopoulos B."/>
            <person name="Baker S."/>
            <person name="Barry K."/>
            <person name="Bills G."/>
            <person name="Bluhm B."/>
            <person name="Cannon C."/>
            <person name="Castanera R."/>
            <person name="Culley D."/>
            <person name="Daum C."/>
            <person name="Ezra D."/>
            <person name="Gonzalez J."/>
            <person name="Henrissat B."/>
            <person name="Kuo A."/>
            <person name="Liang C."/>
            <person name="Lipzen A."/>
            <person name="Lutzoni F."/>
            <person name="Magnuson J."/>
            <person name="Mondo S."/>
            <person name="Nolan M."/>
            <person name="Ohm R."/>
            <person name="Pangilinan J."/>
            <person name="Park H.-J."/>
            <person name="Ramirez L."/>
            <person name="Alfaro M."/>
            <person name="Sun H."/>
            <person name="Tritt A."/>
            <person name="Yoshinaga Y."/>
            <person name="Zwiers L.-H."/>
            <person name="Turgeon B."/>
            <person name="Goodwin S."/>
            <person name="Spatafora J."/>
            <person name="Crous P."/>
            <person name="Grigoriev I."/>
        </authorList>
    </citation>
    <scope>NUCLEOTIDE SEQUENCE</scope>
    <source>
        <strain evidence="2">CBS 269.34</strain>
    </source>
</reference>
<evidence type="ECO:0000313" key="2">
    <source>
        <dbReference type="EMBL" id="KAF2495073.1"/>
    </source>
</evidence>
<gene>
    <name evidence="2" type="ORF">BU16DRAFT_379093</name>
</gene>
<dbReference type="EMBL" id="MU004189">
    <property type="protein sequence ID" value="KAF2495073.1"/>
    <property type="molecule type" value="Genomic_DNA"/>
</dbReference>
<feature type="transmembrane region" description="Helical" evidence="1">
    <location>
        <begin position="82"/>
        <end position="103"/>
    </location>
</feature>
<dbReference type="AlphaFoldDB" id="A0A6A6QTL8"/>
<sequence>MHLREYKSLPGPSSSLLPKHHLPSSIHSIVSPHQALPSSIHSIVSPHQALPSSIHSTFPPLQDTMAIQCTAVDAFALTESRALAACFALFLLAYLPLIAAALIAAFRTPKKLIFLVAALAMVFYWL</sequence>
<evidence type="ECO:0000256" key="1">
    <source>
        <dbReference type="SAM" id="Phobius"/>
    </source>
</evidence>
<accession>A0A6A6QTL8</accession>
<keyword evidence="1" id="KW-0812">Transmembrane</keyword>